<evidence type="ECO:0000256" key="4">
    <source>
        <dbReference type="SAM" id="SignalP"/>
    </source>
</evidence>
<dbReference type="GO" id="GO:0005576">
    <property type="term" value="C:extracellular region"/>
    <property type="evidence" value="ECO:0007669"/>
    <property type="project" value="UniProtKB-SubCell"/>
</dbReference>
<keyword evidence="2" id="KW-0964">Secreted</keyword>
<organism evidence="5 6">
    <name type="scientific">Eutrema salsugineum</name>
    <name type="common">Saltwater cress</name>
    <name type="synonym">Sisymbrium salsugineum</name>
    <dbReference type="NCBI Taxonomy" id="72664"/>
    <lineage>
        <taxon>Eukaryota</taxon>
        <taxon>Viridiplantae</taxon>
        <taxon>Streptophyta</taxon>
        <taxon>Embryophyta</taxon>
        <taxon>Tracheophyta</taxon>
        <taxon>Spermatophyta</taxon>
        <taxon>Magnoliopsida</taxon>
        <taxon>eudicotyledons</taxon>
        <taxon>Gunneridae</taxon>
        <taxon>Pentapetalae</taxon>
        <taxon>rosids</taxon>
        <taxon>malvids</taxon>
        <taxon>Brassicales</taxon>
        <taxon>Brassicaceae</taxon>
        <taxon>Eutremeae</taxon>
        <taxon>Eutrema</taxon>
    </lineage>
</organism>
<reference evidence="5 6" key="1">
    <citation type="journal article" date="2013" name="Front. Plant Sci.">
        <title>The Reference Genome of the Halophytic Plant Eutrema salsugineum.</title>
        <authorList>
            <person name="Yang R."/>
            <person name="Jarvis D.E."/>
            <person name="Chen H."/>
            <person name="Beilstein M.A."/>
            <person name="Grimwood J."/>
            <person name="Jenkins J."/>
            <person name="Shu S."/>
            <person name="Prochnik S."/>
            <person name="Xin M."/>
            <person name="Ma C."/>
            <person name="Schmutz J."/>
            <person name="Wing R.A."/>
            <person name="Mitchell-Olds T."/>
            <person name="Schumaker K.S."/>
            <person name="Wang X."/>
        </authorList>
    </citation>
    <scope>NUCLEOTIDE SEQUENCE [LARGE SCALE GENOMIC DNA]</scope>
</reference>
<evidence type="ECO:0000256" key="3">
    <source>
        <dbReference type="ARBA" id="ARBA00022729"/>
    </source>
</evidence>
<dbReference type="KEGG" id="eus:EUTSA_v10019319mg"/>
<feature type="signal peptide" evidence="4">
    <location>
        <begin position="1"/>
        <end position="26"/>
    </location>
</feature>
<feature type="chain" id="PRO_5004720705" evidence="4">
    <location>
        <begin position="27"/>
        <end position="125"/>
    </location>
</feature>
<keyword evidence="3 4" id="KW-0732">Signal</keyword>
<accession>V4KJF9</accession>
<dbReference type="PANTHER" id="PTHR33599:SF11">
    <property type="entry name" value="PROTEIN IDA-LIKE 5"/>
    <property type="match status" value="1"/>
</dbReference>
<protein>
    <submittedName>
        <fullName evidence="5">Uncharacterized protein</fullName>
    </submittedName>
</protein>
<proteinExistence type="predicted"/>
<dbReference type="Gramene" id="ESQ27423">
    <property type="protein sequence ID" value="ESQ27423"/>
    <property type="gene ID" value="EUTSA_v10019319mg"/>
</dbReference>
<evidence type="ECO:0000256" key="2">
    <source>
        <dbReference type="ARBA" id="ARBA00022525"/>
    </source>
</evidence>
<dbReference type="EMBL" id="KI517953">
    <property type="protein sequence ID" value="ESQ27423.1"/>
    <property type="molecule type" value="Genomic_DNA"/>
</dbReference>
<sequence length="125" mass="14811">MGNKRIEAMMILVVVMMMFSWRICEAESLRRHTSSSRRGRFFKVRRPNPLHHHHGFIDHDYPPESFSGFLPKTMPIPRSAPSKKHNVYGLQSTKKFSGKELLYLLIPSRITKLRSSYFWMHAYLF</sequence>
<name>V4KJF9_EUTSA</name>
<evidence type="ECO:0000256" key="1">
    <source>
        <dbReference type="ARBA" id="ARBA00004239"/>
    </source>
</evidence>
<dbReference type="OMA" id="TWRICEA"/>
<gene>
    <name evidence="5" type="ORF">EUTSA_v10019319mg</name>
</gene>
<dbReference type="PANTHER" id="PTHR33599">
    <property type="entry name" value="PROTEIN IDA-LIKE 5"/>
    <property type="match status" value="1"/>
</dbReference>
<keyword evidence="6" id="KW-1185">Reference proteome</keyword>
<dbReference type="GO" id="GO:0010227">
    <property type="term" value="P:floral organ abscission"/>
    <property type="evidence" value="ECO:0007669"/>
    <property type="project" value="InterPro"/>
</dbReference>
<dbReference type="AlphaFoldDB" id="V4KJF9"/>
<comment type="subcellular location">
    <subcellularLocation>
        <location evidence="1">Secreted</location>
        <location evidence="1">Extracellular space</location>
    </subcellularLocation>
</comment>
<dbReference type="STRING" id="72664.V4KJF9"/>
<evidence type="ECO:0000313" key="6">
    <source>
        <dbReference type="Proteomes" id="UP000030689"/>
    </source>
</evidence>
<evidence type="ECO:0000313" key="5">
    <source>
        <dbReference type="EMBL" id="ESQ27423.1"/>
    </source>
</evidence>
<dbReference type="InterPro" id="IPR039639">
    <property type="entry name" value="IDA-like"/>
</dbReference>
<dbReference type="Proteomes" id="UP000030689">
    <property type="component" value="Unassembled WGS sequence"/>
</dbReference>